<dbReference type="PROSITE" id="PS51257">
    <property type="entry name" value="PROKAR_LIPOPROTEIN"/>
    <property type="match status" value="1"/>
</dbReference>
<accession>A0ABW4NFP3</accession>
<evidence type="ECO:0000313" key="2">
    <source>
        <dbReference type="Proteomes" id="UP001597283"/>
    </source>
</evidence>
<comment type="caution">
    <text evidence="1">The sequence shown here is derived from an EMBL/GenBank/DDBJ whole genome shotgun (WGS) entry which is preliminary data.</text>
</comment>
<sequence length="165" mass="17346">MILRVVASVVLLAALASCPRSEPRVRALAEPDLETAAILRGLVRDPAESDIAGLYARNTDRICIVRRDAGYRLGATVDYGEGIGCSAAGEVSRSGTRLSVRLSDTCRFEAAFDGDRIVFPAILPDGCASLCRKRASFGAVDVARLSASGAEAATMRTADGRLPCS</sequence>
<proteinExistence type="predicted"/>
<dbReference type="RefSeq" id="WP_380941244.1">
    <property type="nucleotide sequence ID" value="NZ_JBHUFC010000006.1"/>
</dbReference>
<gene>
    <name evidence="1" type="ORF">ACFSC3_14990</name>
</gene>
<evidence type="ECO:0008006" key="3">
    <source>
        <dbReference type="Google" id="ProtNLM"/>
    </source>
</evidence>
<dbReference type="EMBL" id="JBHUFC010000006">
    <property type="protein sequence ID" value="MFD1788869.1"/>
    <property type="molecule type" value="Genomic_DNA"/>
</dbReference>
<name>A0ABW4NFP3_9SPHN</name>
<reference evidence="2" key="1">
    <citation type="journal article" date="2019" name="Int. J. Syst. Evol. Microbiol.">
        <title>The Global Catalogue of Microorganisms (GCM) 10K type strain sequencing project: providing services to taxonomists for standard genome sequencing and annotation.</title>
        <authorList>
            <consortium name="The Broad Institute Genomics Platform"/>
            <consortium name="The Broad Institute Genome Sequencing Center for Infectious Disease"/>
            <person name="Wu L."/>
            <person name="Ma J."/>
        </authorList>
    </citation>
    <scope>NUCLEOTIDE SEQUENCE [LARGE SCALE GENOMIC DNA]</scope>
    <source>
        <strain evidence="2">Q85</strain>
    </source>
</reference>
<evidence type="ECO:0000313" key="1">
    <source>
        <dbReference type="EMBL" id="MFD1788869.1"/>
    </source>
</evidence>
<keyword evidence="2" id="KW-1185">Reference proteome</keyword>
<dbReference type="Proteomes" id="UP001597283">
    <property type="component" value="Unassembled WGS sequence"/>
</dbReference>
<organism evidence="1 2">
    <name type="scientific">Sphingomonas floccifaciens</name>
    <dbReference type="NCBI Taxonomy" id="1844115"/>
    <lineage>
        <taxon>Bacteria</taxon>
        <taxon>Pseudomonadati</taxon>
        <taxon>Pseudomonadota</taxon>
        <taxon>Alphaproteobacteria</taxon>
        <taxon>Sphingomonadales</taxon>
        <taxon>Sphingomonadaceae</taxon>
        <taxon>Sphingomonas</taxon>
    </lineage>
</organism>
<protein>
    <recommendedName>
        <fullName evidence="3">Lipoprotein</fullName>
    </recommendedName>
</protein>